<protein>
    <submittedName>
        <fullName evidence="2">Extracellular serine-threonine rich protein</fullName>
    </submittedName>
</protein>
<reference evidence="2" key="1">
    <citation type="submission" date="2021-01" db="EMBL/GenBank/DDBJ databases">
        <title>Chromosome-level genome assembly of a human fungal pathogen reveals clustering of transcriptionally co-regulated genes.</title>
        <authorList>
            <person name="Voorhies M."/>
            <person name="Cohen S."/>
            <person name="Shea T.P."/>
            <person name="Petrus S."/>
            <person name="Munoz J.F."/>
            <person name="Poplawski S."/>
            <person name="Goldman W.E."/>
            <person name="Michael T."/>
            <person name="Cuomo C.A."/>
            <person name="Sil A."/>
            <person name="Beyhan S."/>
        </authorList>
    </citation>
    <scope>NUCLEOTIDE SEQUENCE</scope>
    <source>
        <strain evidence="2">H88</strain>
    </source>
</reference>
<dbReference type="AlphaFoldDB" id="A0A8A1L6X5"/>
<dbReference type="EMBL" id="CP069102">
    <property type="protein sequence ID" value="QSS49696.1"/>
    <property type="molecule type" value="Genomic_DNA"/>
</dbReference>
<dbReference type="VEuPathDB" id="FungiDB:I7I53_10125"/>
<evidence type="ECO:0000313" key="2">
    <source>
        <dbReference type="EMBL" id="QSS49696.1"/>
    </source>
</evidence>
<gene>
    <name evidence="2" type="ORF">I7I53_10125</name>
</gene>
<feature type="region of interest" description="Disordered" evidence="1">
    <location>
        <begin position="1"/>
        <end position="25"/>
    </location>
</feature>
<name>A0A8A1L6X5_AJEC8</name>
<accession>A0A8A1L6X5</accession>
<evidence type="ECO:0000313" key="3">
    <source>
        <dbReference type="Proteomes" id="UP000663419"/>
    </source>
</evidence>
<sequence>MAARQSHTENPTASQSLRSRSPSIKTQISPLCIPCRMARAANTPLPARRAAQRCRIHNAEGQCP</sequence>
<organism evidence="2 3">
    <name type="scientific">Ajellomyces capsulatus (strain H88)</name>
    <name type="common">Darling's disease fungus</name>
    <name type="synonym">Histoplasma capsulatum</name>
    <dbReference type="NCBI Taxonomy" id="544711"/>
    <lineage>
        <taxon>Eukaryota</taxon>
        <taxon>Fungi</taxon>
        <taxon>Dikarya</taxon>
        <taxon>Ascomycota</taxon>
        <taxon>Pezizomycotina</taxon>
        <taxon>Eurotiomycetes</taxon>
        <taxon>Eurotiomycetidae</taxon>
        <taxon>Onygenales</taxon>
        <taxon>Ajellomycetaceae</taxon>
        <taxon>Histoplasma</taxon>
    </lineage>
</organism>
<feature type="compositionally biased region" description="Polar residues" evidence="1">
    <location>
        <begin position="8"/>
        <end position="25"/>
    </location>
</feature>
<dbReference type="Proteomes" id="UP000663419">
    <property type="component" value="Chromosome 1"/>
</dbReference>
<evidence type="ECO:0000256" key="1">
    <source>
        <dbReference type="SAM" id="MobiDB-lite"/>
    </source>
</evidence>
<proteinExistence type="predicted"/>